<gene>
    <name evidence="10" type="ORF">D791_03225</name>
</gene>
<dbReference type="SUPFAM" id="SSF50044">
    <property type="entry name" value="SH3-domain"/>
    <property type="match status" value="1"/>
</dbReference>
<feature type="chain" id="PRO_5004930970" evidence="8">
    <location>
        <begin position="22"/>
        <end position="191"/>
    </location>
</feature>
<dbReference type="NCBIfam" id="TIGR04211">
    <property type="entry name" value="SH3_and_anchor"/>
    <property type="match status" value="1"/>
</dbReference>
<keyword evidence="4 7" id="KW-1133">Transmembrane helix</keyword>
<dbReference type="InterPro" id="IPR016476">
    <property type="entry name" value="SH3_dom_pro"/>
</dbReference>
<evidence type="ECO:0000256" key="1">
    <source>
        <dbReference type="ARBA" id="ARBA00004167"/>
    </source>
</evidence>
<keyword evidence="11" id="KW-1185">Reference proteome</keyword>
<comment type="caution">
    <text evidence="10">The sequence shown here is derived from an EMBL/GenBank/DDBJ whole genome shotgun (WGS) entry which is preliminary data.</text>
</comment>
<keyword evidence="6" id="KW-0175">Coiled coil</keyword>
<organism evidence="10 11">
    <name type="scientific">Nitrincola nitratireducens</name>
    <dbReference type="NCBI Taxonomy" id="1229521"/>
    <lineage>
        <taxon>Bacteria</taxon>
        <taxon>Pseudomonadati</taxon>
        <taxon>Pseudomonadota</taxon>
        <taxon>Gammaproteobacteria</taxon>
        <taxon>Oceanospirillales</taxon>
        <taxon>Oceanospirillaceae</taxon>
        <taxon>Nitrincola</taxon>
    </lineage>
</organism>
<dbReference type="Gene3D" id="2.30.30.40">
    <property type="entry name" value="SH3 Domains"/>
    <property type="match status" value="1"/>
</dbReference>
<feature type="coiled-coil region" evidence="6">
    <location>
        <begin position="99"/>
        <end position="154"/>
    </location>
</feature>
<evidence type="ECO:0000256" key="8">
    <source>
        <dbReference type="SAM" id="SignalP"/>
    </source>
</evidence>
<keyword evidence="5 7" id="KW-0472">Membrane</keyword>
<dbReference type="InterPro" id="IPR003646">
    <property type="entry name" value="SH3-like_bac-type"/>
</dbReference>
<evidence type="ECO:0000313" key="11">
    <source>
        <dbReference type="Proteomes" id="UP000019464"/>
    </source>
</evidence>
<feature type="domain" description="SH3b" evidence="9">
    <location>
        <begin position="38"/>
        <end position="82"/>
    </location>
</feature>
<evidence type="ECO:0000313" key="10">
    <source>
        <dbReference type="EMBL" id="EXJ09897.1"/>
    </source>
</evidence>
<evidence type="ECO:0000256" key="3">
    <source>
        <dbReference type="ARBA" id="ARBA00022729"/>
    </source>
</evidence>
<name>W9V1A1_9GAMM</name>
<proteinExistence type="predicted"/>
<dbReference type="GO" id="GO:0016020">
    <property type="term" value="C:membrane"/>
    <property type="evidence" value="ECO:0007669"/>
    <property type="project" value="UniProtKB-SubCell"/>
</dbReference>
<evidence type="ECO:0000259" key="9">
    <source>
        <dbReference type="Pfam" id="PF08239"/>
    </source>
</evidence>
<dbReference type="OrthoDB" id="9790951at2"/>
<evidence type="ECO:0000256" key="2">
    <source>
        <dbReference type="ARBA" id="ARBA00022692"/>
    </source>
</evidence>
<dbReference type="EMBL" id="AONB01000019">
    <property type="protein sequence ID" value="EXJ09897.1"/>
    <property type="molecule type" value="Genomic_DNA"/>
</dbReference>
<sequence>MKKQFLLSVILSLSFAVPAYAQQRAHIADDVYVFTHGGPGNQYRINGRMTSGEGVTILNRNNNYVEVRNQAGRSGWVPEEFVAAGESVQARLPKLESELTESLNTIERQATEIETLNNRLQQLSGGNQDYAQQVEQLETQIRRLDAEIANMDQSNLIRWLTHGGLVALAGMILGLLVPYLPKRRKRQDNWF</sequence>
<reference evidence="10 11" key="2">
    <citation type="journal article" date="2015" name="Syst. Appl. Microbiol.">
        <title>Nitrincola nitratireducens sp. nov. isolated from a haloalkaline crater lake.</title>
        <authorList>
            <person name="Singh A."/>
            <person name="Vaidya B."/>
            <person name="Tanuku N.R."/>
            <person name="Pinnaka A.K."/>
        </authorList>
    </citation>
    <scope>NUCLEOTIDE SEQUENCE [LARGE SCALE GENOMIC DNA]</scope>
    <source>
        <strain evidence="10 11">AK23</strain>
    </source>
</reference>
<protein>
    <submittedName>
        <fullName evidence="10">SH3 domain-containing protein</fullName>
    </submittedName>
</protein>
<feature type="signal peptide" evidence="8">
    <location>
        <begin position="1"/>
        <end position="21"/>
    </location>
</feature>
<evidence type="ECO:0000256" key="4">
    <source>
        <dbReference type="ARBA" id="ARBA00022989"/>
    </source>
</evidence>
<dbReference type="STRING" id="1229521.D791_03225"/>
<dbReference type="Gene3D" id="1.20.5.340">
    <property type="match status" value="1"/>
</dbReference>
<keyword evidence="2 7" id="KW-0812">Transmembrane</keyword>
<keyword evidence="3 8" id="KW-0732">Signal</keyword>
<accession>W9V1A1</accession>
<dbReference type="AlphaFoldDB" id="W9V1A1"/>
<feature type="transmembrane region" description="Helical" evidence="7">
    <location>
        <begin position="159"/>
        <end position="180"/>
    </location>
</feature>
<evidence type="ECO:0000256" key="7">
    <source>
        <dbReference type="SAM" id="Phobius"/>
    </source>
</evidence>
<dbReference type="Proteomes" id="UP000019464">
    <property type="component" value="Unassembled WGS sequence"/>
</dbReference>
<dbReference type="InterPro" id="IPR036028">
    <property type="entry name" value="SH3-like_dom_sf"/>
</dbReference>
<evidence type="ECO:0000256" key="6">
    <source>
        <dbReference type="SAM" id="Coils"/>
    </source>
</evidence>
<evidence type="ECO:0000256" key="5">
    <source>
        <dbReference type="ARBA" id="ARBA00023136"/>
    </source>
</evidence>
<reference evidence="11" key="1">
    <citation type="submission" date="2012-11" db="EMBL/GenBank/DDBJ databases">
        <authorList>
            <person name="Singh A."/>
            <person name="Pinnaka A.K."/>
            <person name="Vaidya B."/>
        </authorList>
    </citation>
    <scope>NUCLEOTIDE SEQUENCE [LARGE SCALE GENOMIC DNA]</scope>
    <source>
        <strain evidence="11">AK23</strain>
    </source>
</reference>
<dbReference type="RefSeq" id="WP_036513161.1">
    <property type="nucleotide sequence ID" value="NZ_AONB01000019.1"/>
</dbReference>
<dbReference type="Pfam" id="PF08239">
    <property type="entry name" value="SH3_3"/>
    <property type="match status" value="1"/>
</dbReference>
<comment type="subcellular location">
    <subcellularLocation>
        <location evidence="1">Membrane</location>
        <topology evidence="1">Single-pass membrane protein</topology>
    </subcellularLocation>
</comment>